<comment type="caution">
    <text evidence="1">The sequence shown here is derived from an EMBL/GenBank/DDBJ whole genome shotgun (WGS) entry which is preliminary data.</text>
</comment>
<dbReference type="EMBL" id="VMNW02000141">
    <property type="protein sequence ID" value="KAA9149464.1"/>
    <property type="molecule type" value="Genomic_DNA"/>
</dbReference>
<sequence>MRSRAVLVSAGGVLVAVVAFAVVAGTGNLFGRTVPGQACAGSAVVVFSERVDMVSEFVTALREDNSAEVDTEPPGMRVLMRDRPSAERMLQTLPPVLRAMARIEGNPC</sequence>
<reference evidence="1" key="1">
    <citation type="submission" date="2019-09" db="EMBL/GenBank/DDBJ databases">
        <authorList>
            <person name="Teo W.F.A."/>
            <person name="Duangmal K."/>
        </authorList>
    </citation>
    <scope>NUCLEOTIDE SEQUENCE [LARGE SCALE GENOMIC DNA]</scope>
    <source>
        <strain evidence="1">K81G1</strain>
    </source>
</reference>
<evidence type="ECO:0000313" key="2">
    <source>
        <dbReference type="Proteomes" id="UP000319769"/>
    </source>
</evidence>
<dbReference type="AlphaFoldDB" id="A0A5N0UNM0"/>
<name>A0A5N0UNM0_9PSEU</name>
<evidence type="ECO:0000313" key="1">
    <source>
        <dbReference type="EMBL" id="KAA9149464.1"/>
    </source>
</evidence>
<keyword evidence="2" id="KW-1185">Reference proteome</keyword>
<organism evidence="1 2">
    <name type="scientific">Amycolatopsis acidicola</name>
    <dbReference type="NCBI Taxonomy" id="2596893"/>
    <lineage>
        <taxon>Bacteria</taxon>
        <taxon>Bacillati</taxon>
        <taxon>Actinomycetota</taxon>
        <taxon>Actinomycetes</taxon>
        <taxon>Pseudonocardiales</taxon>
        <taxon>Pseudonocardiaceae</taxon>
        <taxon>Amycolatopsis</taxon>
    </lineage>
</organism>
<proteinExistence type="predicted"/>
<dbReference type="RefSeq" id="WP_144758758.1">
    <property type="nucleotide sequence ID" value="NZ_VMNW02000141.1"/>
</dbReference>
<gene>
    <name evidence="1" type="ORF">FPZ12_043290</name>
</gene>
<dbReference type="Proteomes" id="UP000319769">
    <property type="component" value="Unassembled WGS sequence"/>
</dbReference>
<protein>
    <recommendedName>
        <fullName evidence="3">FtsX extracellular domain-containing protein</fullName>
    </recommendedName>
</protein>
<evidence type="ECO:0008006" key="3">
    <source>
        <dbReference type="Google" id="ProtNLM"/>
    </source>
</evidence>
<accession>A0A5N0UNM0</accession>